<organism evidence="7 8">
    <name type="scientific">Thamnocephalis sphaerospora</name>
    <dbReference type="NCBI Taxonomy" id="78915"/>
    <lineage>
        <taxon>Eukaryota</taxon>
        <taxon>Fungi</taxon>
        <taxon>Fungi incertae sedis</taxon>
        <taxon>Zoopagomycota</taxon>
        <taxon>Zoopagomycotina</taxon>
        <taxon>Zoopagomycetes</taxon>
        <taxon>Zoopagales</taxon>
        <taxon>Sigmoideomycetaceae</taxon>
        <taxon>Thamnocephalis</taxon>
    </lineage>
</organism>
<feature type="transmembrane region" description="Helical" evidence="6">
    <location>
        <begin position="280"/>
        <end position="298"/>
    </location>
</feature>
<evidence type="ECO:0000256" key="2">
    <source>
        <dbReference type="ARBA" id="ARBA00022692"/>
    </source>
</evidence>
<keyword evidence="4 6" id="KW-0472">Membrane</keyword>
<accession>A0A4P9XMZ3</accession>
<evidence type="ECO:0000256" key="3">
    <source>
        <dbReference type="ARBA" id="ARBA00022989"/>
    </source>
</evidence>
<dbReference type="GO" id="GO:0015179">
    <property type="term" value="F:L-amino acid transmembrane transporter activity"/>
    <property type="evidence" value="ECO:0007669"/>
    <property type="project" value="TreeGrafter"/>
</dbReference>
<evidence type="ECO:0000256" key="5">
    <source>
        <dbReference type="SAM" id="MobiDB-lite"/>
    </source>
</evidence>
<protein>
    <submittedName>
        <fullName evidence="7">Amino acid permease-domain-containing protein</fullName>
    </submittedName>
</protein>
<evidence type="ECO:0000256" key="1">
    <source>
        <dbReference type="ARBA" id="ARBA00004141"/>
    </source>
</evidence>
<reference evidence="8" key="1">
    <citation type="journal article" date="2018" name="Nat. Microbiol.">
        <title>Leveraging single-cell genomics to expand the fungal tree of life.</title>
        <authorList>
            <person name="Ahrendt S.R."/>
            <person name="Quandt C.A."/>
            <person name="Ciobanu D."/>
            <person name="Clum A."/>
            <person name="Salamov A."/>
            <person name="Andreopoulos B."/>
            <person name="Cheng J.F."/>
            <person name="Woyke T."/>
            <person name="Pelin A."/>
            <person name="Henrissat B."/>
            <person name="Reynolds N.K."/>
            <person name="Benny G.L."/>
            <person name="Smith M.E."/>
            <person name="James T.Y."/>
            <person name="Grigoriev I.V."/>
        </authorList>
    </citation>
    <scope>NUCLEOTIDE SEQUENCE [LARGE SCALE GENOMIC DNA]</scope>
    <source>
        <strain evidence="8">RSA 1356</strain>
    </source>
</reference>
<dbReference type="InterPro" id="IPR002293">
    <property type="entry name" value="AA/rel_permease1"/>
</dbReference>
<dbReference type="OrthoDB" id="5982228at2759"/>
<feature type="transmembrane region" description="Helical" evidence="6">
    <location>
        <begin position="445"/>
        <end position="462"/>
    </location>
</feature>
<feature type="transmembrane region" description="Helical" evidence="6">
    <location>
        <begin position="413"/>
        <end position="433"/>
    </location>
</feature>
<dbReference type="PIRSF" id="PIRSF006060">
    <property type="entry name" value="AA_transporter"/>
    <property type="match status" value="1"/>
</dbReference>
<dbReference type="Proteomes" id="UP000271241">
    <property type="component" value="Unassembled WGS sequence"/>
</dbReference>
<comment type="subcellular location">
    <subcellularLocation>
        <location evidence="1">Membrane</location>
        <topology evidence="1">Multi-pass membrane protein</topology>
    </subcellularLocation>
</comment>
<feature type="region of interest" description="Disordered" evidence="5">
    <location>
        <begin position="554"/>
        <end position="574"/>
    </location>
</feature>
<feature type="transmembrane region" description="Helical" evidence="6">
    <location>
        <begin position="143"/>
        <end position="165"/>
    </location>
</feature>
<evidence type="ECO:0000313" key="7">
    <source>
        <dbReference type="EMBL" id="RKP07182.1"/>
    </source>
</evidence>
<proteinExistence type="predicted"/>
<dbReference type="PANTHER" id="PTHR11785:SF353">
    <property type="entry name" value="METHIONINE TRANSPORTER (EUROFUNG)"/>
    <property type="match status" value="1"/>
</dbReference>
<feature type="transmembrane region" description="Helical" evidence="6">
    <location>
        <begin position="205"/>
        <end position="225"/>
    </location>
</feature>
<dbReference type="Gene3D" id="1.20.1740.10">
    <property type="entry name" value="Amino acid/polyamine transporter I"/>
    <property type="match status" value="1"/>
</dbReference>
<dbReference type="InterPro" id="IPR050598">
    <property type="entry name" value="AminoAcid_Transporter"/>
</dbReference>
<dbReference type="AlphaFoldDB" id="A0A4P9XMZ3"/>
<name>A0A4P9XMZ3_9FUNG</name>
<keyword evidence="2 6" id="KW-0812">Transmembrane</keyword>
<feature type="transmembrane region" description="Helical" evidence="6">
    <location>
        <begin position="510"/>
        <end position="531"/>
    </location>
</feature>
<feature type="transmembrane region" description="Helical" evidence="6">
    <location>
        <begin position="310"/>
        <end position="338"/>
    </location>
</feature>
<dbReference type="GO" id="GO:0016020">
    <property type="term" value="C:membrane"/>
    <property type="evidence" value="ECO:0007669"/>
    <property type="project" value="UniProtKB-SubCell"/>
</dbReference>
<evidence type="ECO:0000256" key="4">
    <source>
        <dbReference type="ARBA" id="ARBA00023136"/>
    </source>
</evidence>
<feature type="transmembrane region" description="Helical" evidence="6">
    <location>
        <begin position="65"/>
        <end position="92"/>
    </location>
</feature>
<sequence length="574" mass="60987">MPLQDASLGSYLPCPSGSASHQVETLRHPDDRQTKLNDSQVESPVILEDASGSGGHAELPRTMGVLAAAAVSIGFALGSGIFSTPGIVWSLVRAPGPAIVLWILGSIVAFCGAFCFIELGTMLPQNGGEQAYLAYCFKKPPKLLSFLFSWSFMRPASVAATAIVFGKYLLYAMYGPPDAPAADGSQLSADAAAALIHREWMARGIAFLAVTLVAALHGASTRWSIRFNTALTMGKILAMSFIALSGIAALLGLVSLEHPPHNWDHPFEGASADVGDYTSAMFKVLWALSGWSNLNYVLGEVRHPERSLPIAIVSSLAVISSLYLLTNIAFMAVVPAAIAFESKEVLAASFSGIMFRPYVGQVVLPGVMAMSAFGGAAAGLFGGGRVLFAAAGDGQFPGAAIFSRLHPQLGTPLYAQLFNWIVVVLLLLLSPLGDGFSFLVDLTGYPSNVFFGLSVLGLLLARRAEPDKPRPFRVWRPVAYFFLCVALFLCVFPWLPPMGTAPPSSPTKPAHYLAPLFGTLLALSGVPVWYVTVVHNGSIRTAWQALRGRRPRAIPAPELGTDESGRPLLVSSSL</sequence>
<dbReference type="Pfam" id="PF13520">
    <property type="entry name" value="AA_permease_2"/>
    <property type="match status" value="1"/>
</dbReference>
<dbReference type="STRING" id="78915.A0A4P9XMZ3"/>
<keyword evidence="3 6" id="KW-1133">Transmembrane helix</keyword>
<feature type="transmembrane region" description="Helical" evidence="6">
    <location>
        <begin position="98"/>
        <end position="123"/>
    </location>
</feature>
<keyword evidence="8" id="KW-1185">Reference proteome</keyword>
<evidence type="ECO:0000313" key="8">
    <source>
        <dbReference type="Proteomes" id="UP000271241"/>
    </source>
</evidence>
<feature type="transmembrane region" description="Helical" evidence="6">
    <location>
        <begin position="474"/>
        <end position="495"/>
    </location>
</feature>
<dbReference type="PANTHER" id="PTHR11785">
    <property type="entry name" value="AMINO ACID TRANSPORTER"/>
    <property type="match status" value="1"/>
</dbReference>
<gene>
    <name evidence="7" type="ORF">THASP1DRAFT_17447</name>
</gene>
<dbReference type="EMBL" id="KZ992754">
    <property type="protein sequence ID" value="RKP07182.1"/>
    <property type="molecule type" value="Genomic_DNA"/>
</dbReference>
<feature type="transmembrane region" description="Helical" evidence="6">
    <location>
        <begin position="237"/>
        <end position="256"/>
    </location>
</feature>
<feature type="transmembrane region" description="Helical" evidence="6">
    <location>
        <begin position="358"/>
        <end position="381"/>
    </location>
</feature>
<evidence type="ECO:0000256" key="6">
    <source>
        <dbReference type="SAM" id="Phobius"/>
    </source>
</evidence>